<protein>
    <submittedName>
        <fullName evidence="2">Uncharacterized protein</fullName>
    </submittedName>
</protein>
<dbReference type="AlphaFoldDB" id="A0A4R2GGA0"/>
<accession>A0A4R2GGA0</accession>
<evidence type="ECO:0000313" key="3">
    <source>
        <dbReference type="Proteomes" id="UP000295221"/>
    </source>
</evidence>
<organism evidence="2 3">
    <name type="scientific">Natronoflexus pectinivorans</name>
    <dbReference type="NCBI Taxonomy" id="682526"/>
    <lineage>
        <taxon>Bacteria</taxon>
        <taxon>Pseudomonadati</taxon>
        <taxon>Bacteroidota</taxon>
        <taxon>Bacteroidia</taxon>
        <taxon>Marinilabiliales</taxon>
        <taxon>Marinilabiliaceae</taxon>
        <taxon>Natronoflexus</taxon>
    </lineage>
</organism>
<proteinExistence type="predicted"/>
<dbReference type="EMBL" id="SLWK01000009">
    <property type="protein sequence ID" value="TCO07296.1"/>
    <property type="molecule type" value="Genomic_DNA"/>
</dbReference>
<reference evidence="2 3" key="1">
    <citation type="submission" date="2019-03" db="EMBL/GenBank/DDBJ databases">
        <title>Genomic Encyclopedia of Type Strains, Phase IV (KMG-IV): sequencing the most valuable type-strain genomes for metagenomic binning, comparative biology and taxonomic classification.</title>
        <authorList>
            <person name="Goeker M."/>
        </authorList>
    </citation>
    <scope>NUCLEOTIDE SEQUENCE [LARGE SCALE GENOMIC DNA]</scope>
    <source>
        <strain evidence="2 3">DSM 24179</strain>
    </source>
</reference>
<keyword evidence="3" id="KW-1185">Reference proteome</keyword>
<feature type="region of interest" description="Disordered" evidence="1">
    <location>
        <begin position="1"/>
        <end position="20"/>
    </location>
</feature>
<comment type="caution">
    <text evidence="2">The sequence shown here is derived from an EMBL/GenBank/DDBJ whole genome shotgun (WGS) entry which is preliminary data.</text>
</comment>
<gene>
    <name evidence="2" type="ORF">EV194_109114</name>
</gene>
<name>A0A4R2GGA0_9BACT</name>
<sequence length="40" mass="4553">MVMKRAMIKPSHAGESKIGVTNDYDGEFHPEYSEVTKKKL</sequence>
<evidence type="ECO:0000313" key="2">
    <source>
        <dbReference type="EMBL" id="TCO07296.1"/>
    </source>
</evidence>
<evidence type="ECO:0000256" key="1">
    <source>
        <dbReference type="SAM" id="MobiDB-lite"/>
    </source>
</evidence>
<dbReference type="Proteomes" id="UP000295221">
    <property type="component" value="Unassembled WGS sequence"/>
</dbReference>